<proteinExistence type="predicted"/>
<reference evidence="2" key="1">
    <citation type="submission" date="2020-10" db="EMBL/GenBank/DDBJ databases">
        <title>Unveiling of a novel bifunctional photoreceptor, Dualchrome1, isolated from a cosmopolitan green alga.</title>
        <authorList>
            <person name="Suzuki S."/>
            <person name="Kawachi M."/>
        </authorList>
    </citation>
    <scope>NUCLEOTIDE SEQUENCE</scope>
    <source>
        <strain evidence="2">NIES 2893</strain>
    </source>
</reference>
<comment type="caution">
    <text evidence="2">The sequence shown here is derived from an EMBL/GenBank/DDBJ whole genome shotgun (WGS) entry which is preliminary data.</text>
</comment>
<accession>A0A830HAV7</accession>
<feature type="region of interest" description="Disordered" evidence="1">
    <location>
        <begin position="17"/>
        <end position="43"/>
    </location>
</feature>
<organism evidence="2 3">
    <name type="scientific">Pycnococcus provasolii</name>
    <dbReference type="NCBI Taxonomy" id="41880"/>
    <lineage>
        <taxon>Eukaryota</taxon>
        <taxon>Viridiplantae</taxon>
        <taxon>Chlorophyta</taxon>
        <taxon>Pseudoscourfieldiophyceae</taxon>
        <taxon>Pseudoscourfieldiales</taxon>
        <taxon>Pycnococcaceae</taxon>
        <taxon>Pycnococcus</taxon>
    </lineage>
</organism>
<dbReference type="Proteomes" id="UP000660262">
    <property type="component" value="Unassembled WGS sequence"/>
</dbReference>
<gene>
    <name evidence="2" type="ORF">PPROV_000286900</name>
</gene>
<evidence type="ECO:0000313" key="2">
    <source>
        <dbReference type="EMBL" id="GHP04115.1"/>
    </source>
</evidence>
<dbReference type="SUPFAM" id="SSF48452">
    <property type="entry name" value="TPR-like"/>
    <property type="match status" value="1"/>
</dbReference>
<name>A0A830HAV7_9CHLO</name>
<feature type="compositionally biased region" description="Polar residues" evidence="1">
    <location>
        <begin position="24"/>
        <end position="37"/>
    </location>
</feature>
<dbReference type="OrthoDB" id="512473at2759"/>
<dbReference type="EMBL" id="BNJQ01000007">
    <property type="protein sequence ID" value="GHP04115.1"/>
    <property type="molecule type" value="Genomic_DNA"/>
</dbReference>
<evidence type="ECO:0000313" key="3">
    <source>
        <dbReference type="Proteomes" id="UP000660262"/>
    </source>
</evidence>
<protein>
    <submittedName>
        <fullName evidence="2">Uncharacterized protein</fullName>
    </submittedName>
</protein>
<evidence type="ECO:0000256" key="1">
    <source>
        <dbReference type="SAM" id="MobiDB-lite"/>
    </source>
</evidence>
<feature type="region of interest" description="Disordered" evidence="1">
    <location>
        <begin position="73"/>
        <end position="94"/>
    </location>
</feature>
<dbReference type="InterPro" id="IPR011990">
    <property type="entry name" value="TPR-like_helical_dom_sf"/>
</dbReference>
<keyword evidence="3" id="KW-1185">Reference proteome</keyword>
<dbReference type="AlphaFoldDB" id="A0A830HAV7"/>
<dbReference type="Gene3D" id="1.25.40.10">
    <property type="entry name" value="Tetratricopeptide repeat domain"/>
    <property type="match status" value="1"/>
</dbReference>
<sequence length="477" mass="52450">MVAEKFCLKMTKVAATKTSHQKNSKTMTKSSSGTHLNSAMGKHHLYRKHTPADYDYDEESANVEDVFRTTSKPSKGRLALSPKRKTTTTAQQDSVSAVHSARSMAALALGLHFETNVDSTSEQNAVSLFTSWTLITHTTAILLRLLYRSVLTDICTFLMHIWPLMKSPADIWTLASSSRTTASTNSSDTAAITATAAVTNKVDRFDAHDTEDVKNIIDEALAVERKLQPRDAASIYERAVNTHPRCAEVRIRWSKALSDAMFDEDIYSVPARARALCERACDISKAVLGALLRQLRSAPASNVRALMTAAAKAHVVHAVNLGRLASWLGPRGQVRLIEDIRTHASKAVRLSPDDDFAHHVLGRWELEVAQVPGAVKTIGKLIGVPILDSASLAAAENHFRAAVSMAPDRLIHRTLLAKCLVARANREKGAQHPDADARRAEARELLAIALQLPVDDVNAHYERKDAERMLKQRSLIQ</sequence>